<keyword evidence="5" id="KW-0804">Transcription</keyword>
<keyword evidence="9" id="KW-1185">Reference proteome</keyword>
<dbReference type="Gene3D" id="3.40.640.10">
    <property type="entry name" value="Type I PLP-dependent aspartate aminotransferase-like (Major domain)"/>
    <property type="match status" value="1"/>
</dbReference>
<dbReference type="InterPro" id="IPR051446">
    <property type="entry name" value="HTH_trans_reg/aminotransferase"/>
</dbReference>
<gene>
    <name evidence="8" type="ORF">HNR67_004435</name>
</gene>
<dbReference type="GO" id="GO:0003700">
    <property type="term" value="F:DNA-binding transcription factor activity"/>
    <property type="evidence" value="ECO:0007669"/>
    <property type="project" value="InterPro"/>
</dbReference>
<accession>A0A7W7CC64</accession>
<dbReference type="InterPro" id="IPR015421">
    <property type="entry name" value="PyrdxlP-dep_Trfase_major"/>
</dbReference>
<keyword evidence="3" id="KW-0805">Transcription regulation</keyword>
<evidence type="ECO:0000256" key="6">
    <source>
        <dbReference type="SAM" id="MobiDB-lite"/>
    </source>
</evidence>
<feature type="region of interest" description="Disordered" evidence="6">
    <location>
        <begin position="80"/>
        <end position="109"/>
    </location>
</feature>
<protein>
    <submittedName>
        <fullName evidence="8">GntR family transcriptional regulator/MocR family aminotransferase</fullName>
    </submittedName>
</protein>
<sequence length="459" mass="49496">MRDPGIDLHLGGIRRTPGGVGRSLEEALREAVRTGRLAPGARLPGTRRLATDLGLARGTVVQVYTQLIAEGWLVGNAGSSTRVAPATTPQPATTSPSPPSTLDLSPGRPDISTFPRTAWTASIRRTLSTADRIDFDYGNPAGHPALRAAIADYVARTRGVQATPDAVVITCGFSHALAALAHVFHDQAITTIATENPNLPLHRDWLTAAGLTTTPLTVDTCGANPADLSTEARAALLTPNHQFPQGYVLSPPRRKSFVDWATRVDGYLIEDDYDGEFRYDQRPVGALQALAPDRVIFAGSTSKTMAPGVRIGWLVLPPALRNPVRTKLFALGATVPSLDQLALADLITHGDYDRHIRRARLSYRRRRNELVTAIESTTKLTVRGIPAGLQALLPLDSIEQETQLVAKARAKGLLLQGMHAFGYWHDQTPNPGAALVLGFATPAPHAWRRTLQTLLDTLD</sequence>
<dbReference type="GO" id="GO:0030170">
    <property type="term" value="F:pyridoxal phosphate binding"/>
    <property type="evidence" value="ECO:0007669"/>
    <property type="project" value="InterPro"/>
</dbReference>
<dbReference type="EMBL" id="JACHMH010000001">
    <property type="protein sequence ID" value="MBB4678317.1"/>
    <property type="molecule type" value="Genomic_DNA"/>
</dbReference>
<dbReference type="CDD" id="cd00609">
    <property type="entry name" value="AAT_like"/>
    <property type="match status" value="1"/>
</dbReference>
<evidence type="ECO:0000256" key="3">
    <source>
        <dbReference type="ARBA" id="ARBA00023015"/>
    </source>
</evidence>
<dbReference type="SMART" id="SM00345">
    <property type="entry name" value="HTH_GNTR"/>
    <property type="match status" value="1"/>
</dbReference>
<dbReference type="SUPFAM" id="SSF46785">
    <property type="entry name" value="Winged helix' DNA-binding domain"/>
    <property type="match status" value="1"/>
</dbReference>
<reference evidence="8 9" key="1">
    <citation type="submission" date="2020-08" db="EMBL/GenBank/DDBJ databases">
        <title>Sequencing the genomes of 1000 actinobacteria strains.</title>
        <authorList>
            <person name="Klenk H.-P."/>
        </authorList>
    </citation>
    <scope>NUCLEOTIDE SEQUENCE [LARGE SCALE GENOMIC DNA]</scope>
    <source>
        <strain evidence="8 9">DSM 44230</strain>
    </source>
</reference>
<comment type="caution">
    <text evidence="8">The sequence shown here is derived from an EMBL/GenBank/DDBJ whole genome shotgun (WGS) entry which is preliminary data.</text>
</comment>
<keyword evidence="8" id="KW-0808">Transferase</keyword>
<evidence type="ECO:0000256" key="4">
    <source>
        <dbReference type="ARBA" id="ARBA00023125"/>
    </source>
</evidence>
<dbReference type="Pfam" id="PF00155">
    <property type="entry name" value="Aminotran_1_2"/>
    <property type="match status" value="1"/>
</dbReference>
<dbReference type="RefSeq" id="WP_185004165.1">
    <property type="nucleotide sequence ID" value="NZ_BAAAUI010000004.1"/>
</dbReference>
<dbReference type="InterPro" id="IPR004839">
    <property type="entry name" value="Aminotransferase_I/II_large"/>
</dbReference>
<dbReference type="GO" id="GO:0008483">
    <property type="term" value="F:transaminase activity"/>
    <property type="evidence" value="ECO:0007669"/>
    <property type="project" value="UniProtKB-KW"/>
</dbReference>
<evidence type="ECO:0000256" key="1">
    <source>
        <dbReference type="ARBA" id="ARBA00005384"/>
    </source>
</evidence>
<evidence type="ECO:0000256" key="2">
    <source>
        <dbReference type="ARBA" id="ARBA00022898"/>
    </source>
</evidence>
<evidence type="ECO:0000256" key="5">
    <source>
        <dbReference type="ARBA" id="ARBA00023163"/>
    </source>
</evidence>
<proteinExistence type="inferred from homology"/>
<dbReference type="Proteomes" id="UP000533598">
    <property type="component" value="Unassembled WGS sequence"/>
</dbReference>
<keyword evidence="8" id="KW-0032">Aminotransferase</keyword>
<dbReference type="PANTHER" id="PTHR46577:SF1">
    <property type="entry name" value="HTH-TYPE TRANSCRIPTIONAL REGULATORY PROTEIN GABR"/>
    <property type="match status" value="1"/>
</dbReference>
<name>A0A7W7CC64_9PSEU</name>
<dbReference type="InterPro" id="IPR036388">
    <property type="entry name" value="WH-like_DNA-bd_sf"/>
</dbReference>
<dbReference type="PROSITE" id="PS50949">
    <property type="entry name" value="HTH_GNTR"/>
    <property type="match status" value="1"/>
</dbReference>
<evidence type="ECO:0000259" key="7">
    <source>
        <dbReference type="PROSITE" id="PS50949"/>
    </source>
</evidence>
<dbReference type="Pfam" id="PF00392">
    <property type="entry name" value="GntR"/>
    <property type="match status" value="1"/>
</dbReference>
<feature type="domain" description="HTH gntR-type" evidence="7">
    <location>
        <begin position="18"/>
        <end position="86"/>
    </location>
</feature>
<feature type="compositionally biased region" description="Low complexity" evidence="6">
    <location>
        <begin position="84"/>
        <end position="95"/>
    </location>
</feature>
<dbReference type="PANTHER" id="PTHR46577">
    <property type="entry name" value="HTH-TYPE TRANSCRIPTIONAL REGULATORY PROTEIN GABR"/>
    <property type="match status" value="1"/>
</dbReference>
<dbReference type="InterPro" id="IPR000524">
    <property type="entry name" value="Tscrpt_reg_HTH_GntR"/>
</dbReference>
<keyword evidence="4" id="KW-0238">DNA-binding</keyword>
<dbReference type="AlphaFoldDB" id="A0A7W7CC64"/>
<dbReference type="CDD" id="cd07377">
    <property type="entry name" value="WHTH_GntR"/>
    <property type="match status" value="1"/>
</dbReference>
<dbReference type="Gene3D" id="1.10.10.10">
    <property type="entry name" value="Winged helix-like DNA-binding domain superfamily/Winged helix DNA-binding domain"/>
    <property type="match status" value="1"/>
</dbReference>
<keyword evidence="2" id="KW-0663">Pyridoxal phosphate</keyword>
<organism evidence="8 9">
    <name type="scientific">Crossiella cryophila</name>
    <dbReference type="NCBI Taxonomy" id="43355"/>
    <lineage>
        <taxon>Bacteria</taxon>
        <taxon>Bacillati</taxon>
        <taxon>Actinomycetota</taxon>
        <taxon>Actinomycetes</taxon>
        <taxon>Pseudonocardiales</taxon>
        <taxon>Pseudonocardiaceae</taxon>
        <taxon>Crossiella</taxon>
    </lineage>
</organism>
<evidence type="ECO:0000313" key="9">
    <source>
        <dbReference type="Proteomes" id="UP000533598"/>
    </source>
</evidence>
<evidence type="ECO:0000313" key="8">
    <source>
        <dbReference type="EMBL" id="MBB4678317.1"/>
    </source>
</evidence>
<dbReference type="InterPro" id="IPR015424">
    <property type="entry name" value="PyrdxlP-dep_Trfase"/>
</dbReference>
<comment type="similarity">
    <text evidence="1">In the C-terminal section; belongs to the class-I pyridoxal-phosphate-dependent aminotransferase family.</text>
</comment>
<dbReference type="GO" id="GO:0003677">
    <property type="term" value="F:DNA binding"/>
    <property type="evidence" value="ECO:0007669"/>
    <property type="project" value="UniProtKB-KW"/>
</dbReference>
<dbReference type="SUPFAM" id="SSF53383">
    <property type="entry name" value="PLP-dependent transferases"/>
    <property type="match status" value="1"/>
</dbReference>
<dbReference type="InterPro" id="IPR036390">
    <property type="entry name" value="WH_DNA-bd_sf"/>
</dbReference>